<proteinExistence type="predicted"/>
<dbReference type="HOGENOM" id="CLU_2582382_0_0_10"/>
<reference evidence="1 2" key="1">
    <citation type="submission" date="2013-04" db="EMBL/GenBank/DDBJ databases">
        <title>The Genome Sequence of Bacteroides massiliensis DSM 17679.</title>
        <authorList>
            <consortium name="The Broad Institute Genomics Platform"/>
            <person name="Earl A."/>
            <person name="Ward D."/>
            <person name="Feldgarden M."/>
            <person name="Gevers D."/>
            <person name="Martens E."/>
            <person name="Fenner L."/>
            <person name="Roux V."/>
            <person name="Mallet M.N."/>
            <person name="Raoult D."/>
            <person name="Walker B."/>
            <person name="Young S."/>
            <person name="Zeng Q."/>
            <person name="Gargeya S."/>
            <person name="Fitzgerald M."/>
            <person name="Haas B."/>
            <person name="Abouelleil A."/>
            <person name="Allen A.W."/>
            <person name="Alvarado L."/>
            <person name="Arachchi H.M."/>
            <person name="Berlin A.M."/>
            <person name="Chapman S.B."/>
            <person name="Gainer-Dewar J."/>
            <person name="Goldberg J."/>
            <person name="Griggs A."/>
            <person name="Gujja S."/>
            <person name="Hansen M."/>
            <person name="Howarth C."/>
            <person name="Imamovic A."/>
            <person name="Ireland A."/>
            <person name="Larimer J."/>
            <person name="McCowan C."/>
            <person name="Murphy C."/>
            <person name="Pearson M."/>
            <person name="Poon T.W."/>
            <person name="Priest M."/>
            <person name="Roberts A."/>
            <person name="Saif S."/>
            <person name="Shea T."/>
            <person name="Sisk P."/>
            <person name="Sykes S."/>
            <person name="Wortman J."/>
            <person name="Nusbaum C."/>
            <person name="Birren B."/>
        </authorList>
    </citation>
    <scope>NUCLEOTIDE SEQUENCE [LARGE SCALE GENOMIC DNA]</scope>
    <source>
        <strain evidence="2">B84634 / Timone 84634 / DSM 17679 / JCM 13223</strain>
    </source>
</reference>
<dbReference type="RefSeq" id="WP_005937121.1">
    <property type="nucleotide sequence ID" value="NZ_KB890352.1"/>
</dbReference>
<name>U6RNL4_9BACT</name>
<protein>
    <submittedName>
        <fullName evidence="1">Uncharacterized protein</fullName>
    </submittedName>
</protein>
<dbReference type="STRING" id="1121098.HMPREF1534_00689"/>
<dbReference type="Proteomes" id="UP000017831">
    <property type="component" value="Unassembled WGS sequence"/>
</dbReference>
<keyword evidence="2" id="KW-1185">Reference proteome</keyword>
<comment type="caution">
    <text evidence="1">The sequence shown here is derived from an EMBL/GenBank/DDBJ whole genome shotgun (WGS) entry which is preliminary data.</text>
</comment>
<dbReference type="AlphaFoldDB" id="U6RNL4"/>
<evidence type="ECO:0000313" key="1">
    <source>
        <dbReference type="EMBL" id="EOA57627.1"/>
    </source>
</evidence>
<evidence type="ECO:0000313" key="2">
    <source>
        <dbReference type="Proteomes" id="UP000017831"/>
    </source>
</evidence>
<organism evidence="1 2">
    <name type="scientific">Phocaeicola massiliensis B84634 = Timone 84634 = DSM 17679 = JCM 13223</name>
    <dbReference type="NCBI Taxonomy" id="1121098"/>
    <lineage>
        <taxon>Bacteria</taxon>
        <taxon>Pseudomonadati</taxon>
        <taxon>Bacteroidota</taxon>
        <taxon>Bacteroidia</taxon>
        <taxon>Bacteroidales</taxon>
        <taxon>Bacteroidaceae</taxon>
        <taxon>Phocaeicola</taxon>
    </lineage>
</organism>
<dbReference type="PATRIC" id="fig|1121098.3.peg.705"/>
<dbReference type="GeneID" id="60063261"/>
<accession>U6RNL4</accession>
<dbReference type="EMBL" id="AQHY01000008">
    <property type="protein sequence ID" value="EOA57627.1"/>
    <property type="molecule type" value="Genomic_DNA"/>
</dbReference>
<gene>
    <name evidence="1" type="ORF">HMPREF1534_00689</name>
</gene>
<sequence>MEGMEDPEYYSSDFFVRTLGSEDIDVKHFMYLVGRVSIYCDGTDNITGESCIPQRLNDEFIALAHKLHYRAVIKYKEEIN</sequence>